<evidence type="ECO:0000259" key="1">
    <source>
        <dbReference type="Pfam" id="PF04685"/>
    </source>
</evidence>
<organism evidence="3 4">
    <name type="scientific">Chthonomonas calidirosea (strain DSM 23976 / ICMP 18418 / T49)</name>
    <dbReference type="NCBI Taxonomy" id="1303518"/>
    <lineage>
        <taxon>Bacteria</taxon>
        <taxon>Bacillati</taxon>
        <taxon>Armatimonadota</taxon>
        <taxon>Chthonomonadia</taxon>
        <taxon>Chthonomonadales</taxon>
        <taxon>Chthonomonadaceae</taxon>
        <taxon>Chthonomonas</taxon>
    </lineage>
</organism>
<dbReference type="HOGENOM" id="CLU_010759_0_0_0"/>
<dbReference type="GO" id="GO:0008422">
    <property type="term" value="F:beta-glucosidase activity"/>
    <property type="evidence" value="ECO:0007669"/>
    <property type="project" value="TreeGrafter"/>
</dbReference>
<dbReference type="Gene3D" id="1.50.10.10">
    <property type="match status" value="1"/>
</dbReference>
<dbReference type="RefSeq" id="WP_016481694.1">
    <property type="nucleotide sequence ID" value="NC_021487.1"/>
</dbReference>
<dbReference type="GO" id="GO:0005975">
    <property type="term" value="P:carbohydrate metabolic process"/>
    <property type="evidence" value="ECO:0007669"/>
    <property type="project" value="InterPro"/>
</dbReference>
<keyword evidence="4" id="KW-1185">Reference proteome</keyword>
<dbReference type="InterPro" id="IPR024462">
    <property type="entry name" value="GH116_N"/>
</dbReference>
<evidence type="ECO:0000313" key="4">
    <source>
        <dbReference type="Proteomes" id="UP000014227"/>
    </source>
</evidence>
<evidence type="ECO:0000313" key="3">
    <source>
        <dbReference type="EMBL" id="CCW34131.1"/>
    </source>
</evidence>
<reference evidence="4" key="1">
    <citation type="submission" date="2013-03" db="EMBL/GenBank/DDBJ databases">
        <title>Genome sequence of Chthonomonas calidirosea, the first sequenced genome from the Armatimonadetes phylum (formally candidate division OP10).</title>
        <authorList>
            <person name="Lee K.C.Y."/>
            <person name="Morgan X.C."/>
            <person name="Dunfield P.F."/>
            <person name="Tamas I."/>
            <person name="Houghton K.M."/>
            <person name="Vyssotski M."/>
            <person name="Ryan J.L.J."/>
            <person name="Lagutin K."/>
            <person name="McDonald I.R."/>
            <person name="Stott M.B."/>
        </authorList>
    </citation>
    <scope>NUCLEOTIDE SEQUENCE [LARGE SCALE GENOMIC DNA]</scope>
    <source>
        <strain evidence="4">DSM 23976 / ICMP 18418 / T49</strain>
    </source>
</reference>
<dbReference type="InterPro" id="IPR012341">
    <property type="entry name" value="6hp_glycosidase-like_sf"/>
</dbReference>
<dbReference type="Pfam" id="PF12215">
    <property type="entry name" value="Glyco_hydr_116N"/>
    <property type="match status" value="1"/>
</dbReference>
<dbReference type="STRING" id="454171.CP488_00863"/>
<proteinExistence type="predicted"/>
<evidence type="ECO:0000259" key="2">
    <source>
        <dbReference type="Pfam" id="PF12215"/>
    </source>
</evidence>
<dbReference type="eggNOG" id="COG4354">
    <property type="taxonomic scope" value="Bacteria"/>
</dbReference>
<dbReference type="Proteomes" id="UP000014227">
    <property type="component" value="Chromosome I"/>
</dbReference>
<dbReference type="EMBL" id="HF951689">
    <property type="protein sequence ID" value="CCW34131.1"/>
    <property type="molecule type" value="Genomic_DNA"/>
</dbReference>
<dbReference type="KEGG" id="ccz:CCALI_00294"/>
<feature type="domain" description="Glycosyl-hydrolase family 116 catalytic region" evidence="1">
    <location>
        <begin position="461"/>
        <end position="750"/>
    </location>
</feature>
<name>S0ESC6_CHTCT</name>
<sequence>MPKQSTPYRHIYRGSRLCEIAFPLGGIGTGTISLGGRGDLRDWEIFNHPGKGFHLPFTFFLGYFESENDKGVARVLESRIPPPYSGASGLPTGRVPGLPRLHSNTFRGEYPFAWLHFHDDLLPVQLSLEAFNPLIPMDVESSSLPVAFFRWRVRNPTEHALSATIALCLLNPIGLTGHELPGSRYHQQLGRNLNTWQEENALHGIFMTGGKPQPSDPHHGDITLMTDWYNVSYRLRWERAGWWDDAQNFWDDFVSSKGHLSSDPQASPSPDHQTDVATLALHAHLAPKSHVELPFLIAWRFPNLVNYWNSEPEVHGKHIGNHYATRFQSSWEAARYTFENLASLEKTTRAFHHALYRSTLPPFVLDAVGANISILRSPTVLYTADGRMNAFEGCGDRGGCCPMNCTHVWNYAMSAAFLFPSLERSVRLTDFCHNTRPNGHMAFRTLLPLSSTLWQFKPAADGQMGTILRAYREWTQCGDRKFLQTIWPGVQRALEFAWQPGSWDSDQDGVMEGEQHNTYDIEFYGPNPLCSVLYLGALRAAEEMARELGFYEKASEYRNRYEQGRTRLVELLWNGEFFRQIVTTTNSGAVQQQSPNQLPLEPEPLHQFGAGCLSDQLLGQWMAHVIGLGYLLPPELVKKAIGSVFRYNWKPDLSQHASVQRCYALNDESGLLLCTWPHGRRPRYPFPYADEVWTGIEYQVASHLIYEGKLEEGLAIVRGVRNRHDGVRRNPWNEFECGHHYARALSSWGLLLALSGIRYSAPANRLEILPRWSADPFRCLFTAGTAWGIVHLDREGVLELEVLWGSFALTDLCLPPIFGQNTTVCLQKQQVPVVYQDARLHLSPTLALKAGDKLHVEASSS</sequence>
<dbReference type="SUPFAM" id="SSF48208">
    <property type="entry name" value="Six-hairpin glycosidases"/>
    <property type="match status" value="1"/>
</dbReference>
<protein>
    <submittedName>
        <fullName evidence="3">Predicted bile acid beta-glucosidase</fullName>
    </submittedName>
</protein>
<feature type="domain" description="Glycosyl-hydrolase family 116 N-terminal" evidence="2">
    <location>
        <begin position="21"/>
        <end position="343"/>
    </location>
</feature>
<accession>S0ESC6</accession>
<dbReference type="PATRIC" id="fig|1303518.3.peg.299"/>
<dbReference type="InterPro" id="IPR052566">
    <property type="entry name" value="Non-lysos_glucosylceramidase"/>
</dbReference>
<dbReference type="InterPro" id="IPR008928">
    <property type="entry name" value="6-hairpin_glycosidase_sf"/>
</dbReference>
<dbReference type="InParanoid" id="S0ESC6"/>
<gene>
    <name evidence="3" type="ORF">CCALI_00294</name>
</gene>
<dbReference type="AlphaFoldDB" id="S0ESC6"/>
<dbReference type="PANTHER" id="PTHR12654:SF0">
    <property type="entry name" value="NON-LYSOSOMAL GLUCOSYLCERAMIDASE"/>
    <property type="match status" value="1"/>
</dbReference>
<dbReference type="InterPro" id="IPR006775">
    <property type="entry name" value="GH116_catalytic"/>
</dbReference>
<dbReference type="Pfam" id="PF04685">
    <property type="entry name" value="DUF608"/>
    <property type="match status" value="1"/>
</dbReference>
<dbReference type="PANTHER" id="PTHR12654">
    <property type="entry name" value="BILE ACID BETA-GLUCOSIDASE-RELATED"/>
    <property type="match status" value="1"/>
</dbReference>